<dbReference type="PROSITE" id="PS51375">
    <property type="entry name" value="PPR"/>
    <property type="match status" value="2"/>
</dbReference>
<dbReference type="InterPro" id="IPR020472">
    <property type="entry name" value="WD40_PAC1"/>
</dbReference>
<dbReference type="InterPro" id="IPR001680">
    <property type="entry name" value="WD40_rpt"/>
</dbReference>
<proteinExistence type="inferred from homology"/>
<dbReference type="Pfam" id="PF13041">
    <property type="entry name" value="PPR_2"/>
    <property type="match status" value="1"/>
</dbReference>
<dbReference type="CDD" id="cd00200">
    <property type="entry name" value="WD40"/>
    <property type="match status" value="1"/>
</dbReference>
<dbReference type="InterPro" id="IPR045223">
    <property type="entry name" value="RACK1-like"/>
</dbReference>
<reference evidence="10" key="1">
    <citation type="submission" date="2020-01" db="EMBL/GenBank/DDBJ databases">
        <title>Genome sequence of Kobresia littledalei, the first chromosome-level genome in the family Cyperaceae.</title>
        <authorList>
            <person name="Qu G."/>
        </authorList>
    </citation>
    <scope>NUCLEOTIDE SEQUENCE</scope>
    <source>
        <strain evidence="10">C.B.Clarke</strain>
        <tissue evidence="10">Leaf</tissue>
    </source>
</reference>
<feature type="repeat" description="WD" evidence="7">
    <location>
        <begin position="159"/>
        <end position="202"/>
    </location>
</feature>
<dbReference type="NCBIfam" id="TIGR00756">
    <property type="entry name" value="PPR"/>
    <property type="match status" value="2"/>
</dbReference>
<dbReference type="Pfam" id="PF00400">
    <property type="entry name" value="WD40"/>
    <property type="match status" value="6"/>
</dbReference>
<dbReference type="InterPro" id="IPR019775">
    <property type="entry name" value="WD40_repeat_CS"/>
</dbReference>
<dbReference type="PROSITE" id="PS50294">
    <property type="entry name" value="WD_REPEATS_REGION"/>
    <property type="match status" value="5"/>
</dbReference>
<dbReference type="Pfam" id="PF13812">
    <property type="entry name" value="PPR_3"/>
    <property type="match status" value="1"/>
</dbReference>
<dbReference type="Gene3D" id="2.130.10.10">
    <property type="entry name" value="YVTN repeat-like/Quinoprotein amine dehydrogenase"/>
    <property type="match status" value="1"/>
</dbReference>
<sequence length="516" mass="57155">MSETLILRGTLRGHSDQVTAIAVPIDGQARIVSSSRDKSVLVWNLDPLALSANGLVGEGESDSTALGKPFRRLTGHGHFVQDVVLSSDSMFALSCSWDGELRLWDLSTGATTRRFVGHNKDVLSVAFSFDNRQIVSASRDRTIKLWNTLGECKYTIQEADAHTDWVSCVRFSPSAIAPVIVSGSWDRTVKVWNLANCKLRYTLTGHNGYVNAVAVSPDGSLCASGGKDGVTLLWDLAEGKRLYSLDAGAIIHSLCFSPNRYWLCAATENSVKIWDLESKSIVQDLKPDQPPSKNQMLYCTSLNWSVDGNTLFTGYSDGTIRIIQVVAAKRVCHKVLAEGCNECQLDSHICLGSKDSKDCCVSGLRRLFGERAIYEEVVIDLQNSLCKQRLTCEAEKLVSFMEVREVKPDVIIYTALLQGYVLEGRLDEAAVLFERMALKGIKPDIHSYSVLISGYCKNDRISEALHLAKKMMKQGIKPNDVTFDILLNALSNHENPDEMKKIISEMRDGRKHVDEN</sequence>
<dbReference type="PROSITE" id="PS00678">
    <property type="entry name" value="WD_REPEATS_1"/>
    <property type="match status" value="4"/>
</dbReference>
<keyword evidence="4" id="KW-0809">Transit peptide</keyword>
<dbReference type="SMART" id="SM00320">
    <property type="entry name" value="WD40"/>
    <property type="match status" value="7"/>
</dbReference>
<feature type="repeat" description="PPR" evidence="8">
    <location>
        <begin position="444"/>
        <end position="478"/>
    </location>
</feature>
<dbReference type="AlphaFoldDB" id="A0A833RQI1"/>
<keyword evidence="6" id="KW-0687">Ribonucleoprotein</keyword>
<evidence type="ECO:0000256" key="3">
    <source>
        <dbReference type="ARBA" id="ARBA00022737"/>
    </source>
</evidence>
<keyword evidence="11" id="KW-1185">Reference proteome</keyword>
<accession>A0A833RQI1</accession>
<dbReference type="InterPro" id="IPR002885">
    <property type="entry name" value="PPR_rpt"/>
</dbReference>
<dbReference type="GO" id="GO:1990904">
    <property type="term" value="C:ribonucleoprotein complex"/>
    <property type="evidence" value="ECO:0007669"/>
    <property type="project" value="UniProtKB-KW"/>
</dbReference>
<dbReference type="Proteomes" id="UP000623129">
    <property type="component" value="Unassembled WGS sequence"/>
</dbReference>
<dbReference type="Gene3D" id="1.25.40.10">
    <property type="entry name" value="Tetratricopeptide repeat domain"/>
    <property type="match status" value="1"/>
</dbReference>
<keyword evidence="3" id="KW-0677">Repeat</keyword>
<keyword evidence="2 7" id="KW-0853">WD repeat</keyword>
<evidence type="ECO:0000256" key="1">
    <source>
        <dbReference type="ARBA" id="ARBA00007253"/>
    </source>
</evidence>
<dbReference type="InterPro" id="IPR036322">
    <property type="entry name" value="WD40_repeat_dom_sf"/>
</dbReference>
<feature type="domain" description="Anaphase-promoting complex subunit 4-like WD40" evidence="9">
    <location>
        <begin position="294"/>
        <end position="333"/>
    </location>
</feature>
<feature type="repeat" description="WD" evidence="7">
    <location>
        <begin position="11"/>
        <end position="46"/>
    </location>
</feature>
<dbReference type="PANTHER" id="PTHR19868">
    <property type="entry name" value="RECEPTOR FOR ACTIVATED PROTEIN KINASE C RACK1"/>
    <property type="match status" value="1"/>
</dbReference>
<feature type="repeat" description="PPR" evidence="8">
    <location>
        <begin position="409"/>
        <end position="443"/>
    </location>
</feature>
<evidence type="ECO:0000259" key="9">
    <source>
        <dbReference type="Pfam" id="PF12894"/>
    </source>
</evidence>
<dbReference type="PROSITE" id="PS50082">
    <property type="entry name" value="WD_REPEATS_2"/>
    <property type="match status" value="5"/>
</dbReference>
<evidence type="ECO:0000256" key="5">
    <source>
        <dbReference type="ARBA" id="ARBA00022980"/>
    </source>
</evidence>
<feature type="repeat" description="WD" evidence="7">
    <location>
        <begin position="73"/>
        <end position="114"/>
    </location>
</feature>
<dbReference type="SUPFAM" id="SSF50978">
    <property type="entry name" value="WD40 repeat-like"/>
    <property type="match status" value="1"/>
</dbReference>
<name>A0A833RQI1_9POAL</name>
<comment type="caution">
    <text evidence="10">The sequence shown here is derived from an EMBL/GenBank/DDBJ whole genome shotgun (WGS) entry which is preliminary data.</text>
</comment>
<organism evidence="10 11">
    <name type="scientific">Carex littledalei</name>
    <dbReference type="NCBI Taxonomy" id="544730"/>
    <lineage>
        <taxon>Eukaryota</taxon>
        <taxon>Viridiplantae</taxon>
        <taxon>Streptophyta</taxon>
        <taxon>Embryophyta</taxon>
        <taxon>Tracheophyta</taxon>
        <taxon>Spermatophyta</taxon>
        <taxon>Magnoliopsida</taxon>
        <taxon>Liliopsida</taxon>
        <taxon>Poales</taxon>
        <taxon>Cyperaceae</taxon>
        <taxon>Cyperoideae</taxon>
        <taxon>Cariceae</taxon>
        <taxon>Carex</taxon>
        <taxon>Carex subgen. Euthyceras</taxon>
    </lineage>
</organism>
<comment type="similarity">
    <text evidence="1">Belongs to the WD repeat G protein beta family. Ribosomal protein RACK1 subfamily.</text>
</comment>
<gene>
    <name evidence="10" type="ORF">FCM35_KLT15827</name>
</gene>
<evidence type="ECO:0000256" key="2">
    <source>
        <dbReference type="ARBA" id="ARBA00022574"/>
    </source>
</evidence>
<evidence type="ECO:0000256" key="4">
    <source>
        <dbReference type="ARBA" id="ARBA00022946"/>
    </source>
</evidence>
<evidence type="ECO:0000256" key="7">
    <source>
        <dbReference type="PROSITE-ProRule" id="PRU00221"/>
    </source>
</evidence>
<dbReference type="Pfam" id="PF12894">
    <property type="entry name" value="ANAPC4_WD40"/>
    <property type="match status" value="1"/>
</dbReference>
<dbReference type="InterPro" id="IPR015943">
    <property type="entry name" value="WD40/YVTN_repeat-like_dom_sf"/>
</dbReference>
<evidence type="ECO:0000256" key="8">
    <source>
        <dbReference type="PROSITE-ProRule" id="PRU00708"/>
    </source>
</evidence>
<evidence type="ECO:0000313" key="10">
    <source>
        <dbReference type="EMBL" id="KAF3340056.1"/>
    </source>
</evidence>
<dbReference type="GO" id="GO:0043022">
    <property type="term" value="F:ribosome binding"/>
    <property type="evidence" value="ECO:0007669"/>
    <property type="project" value="InterPro"/>
</dbReference>
<dbReference type="EMBL" id="SWLB01000003">
    <property type="protein sequence ID" value="KAF3340056.1"/>
    <property type="molecule type" value="Genomic_DNA"/>
</dbReference>
<dbReference type="InterPro" id="IPR024977">
    <property type="entry name" value="Apc4-like_WD40_dom"/>
</dbReference>
<protein>
    <submittedName>
        <fullName evidence="10">Guanine nucleotide-binding protein subunit beta-like protein A</fullName>
    </submittedName>
</protein>
<dbReference type="InterPro" id="IPR011990">
    <property type="entry name" value="TPR-like_helical_dom_sf"/>
</dbReference>
<dbReference type="GO" id="GO:0045182">
    <property type="term" value="F:translation regulator activity"/>
    <property type="evidence" value="ECO:0007669"/>
    <property type="project" value="InterPro"/>
</dbReference>
<evidence type="ECO:0000256" key="6">
    <source>
        <dbReference type="ARBA" id="ARBA00023274"/>
    </source>
</evidence>
<evidence type="ECO:0000313" key="11">
    <source>
        <dbReference type="Proteomes" id="UP000623129"/>
    </source>
</evidence>
<dbReference type="GO" id="GO:0005840">
    <property type="term" value="C:ribosome"/>
    <property type="evidence" value="ECO:0007669"/>
    <property type="project" value="UniProtKB-KW"/>
</dbReference>
<feature type="repeat" description="WD" evidence="7">
    <location>
        <begin position="115"/>
        <end position="147"/>
    </location>
</feature>
<dbReference type="OrthoDB" id="7875889at2759"/>
<dbReference type="PRINTS" id="PR00320">
    <property type="entry name" value="GPROTEINBRPT"/>
</dbReference>
<keyword evidence="5" id="KW-0689">Ribosomal protein</keyword>
<feature type="repeat" description="WD" evidence="7">
    <location>
        <begin position="203"/>
        <end position="244"/>
    </location>
</feature>
<dbReference type="FunFam" id="2.130.10.10:FF:000018">
    <property type="entry name" value="Receptor for activated C kinase 1"/>
    <property type="match status" value="1"/>
</dbReference>